<dbReference type="GO" id="GO:0008270">
    <property type="term" value="F:zinc ion binding"/>
    <property type="evidence" value="ECO:0007669"/>
    <property type="project" value="InterPro"/>
</dbReference>
<dbReference type="Proteomes" id="UP001216150">
    <property type="component" value="Unassembled WGS sequence"/>
</dbReference>
<protein>
    <recommendedName>
        <fullName evidence="5">Zn(2)-C6 fungal-type domain-containing protein</fullName>
    </recommendedName>
</protein>
<proteinExistence type="predicted"/>
<accession>A0AAD6DB66</accession>
<organism evidence="6 7">
    <name type="scientific">Penicillium hetheringtonii</name>
    <dbReference type="NCBI Taxonomy" id="911720"/>
    <lineage>
        <taxon>Eukaryota</taxon>
        <taxon>Fungi</taxon>
        <taxon>Dikarya</taxon>
        <taxon>Ascomycota</taxon>
        <taxon>Pezizomycotina</taxon>
        <taxon>Eurotiomycetes</taxon>
        <taxon>Eurotiomycetidae</taxon>
        <taxon>Eurotiales</taxon>
        <taxon>Aspergillaceae</taxon>
        <taxon>Penicillium</taxon>
    </lineage>
</organism>
<evidence type="ECO:0000256" key="2">
    <source>
        <dbReference type="ARBA" id="ARBA00023125"/>
    </source>
</evidence>
<dbReference type="Gene3D" id="4.10.240.10">
    <property type="entry name" value="Zn(2)-C6 fungal-type DNA-binding domain"/>
    <property type="match status" value="1"/>
</dbReference>
<dbReference type="InterPro" id="IPR036864">
    <property type="entry name" value="Zn2-C6_fun-type_DNA-bd_sf"/>
</dbReference>
<dbReference type="GO" id="GO:0000981">
    <property type="term" value="F:DNA-binding transcription factor activity, RNA polymerase II-specific"/>
    <property type="evidence" value="ECO:0007669"/>
    <property type="project" value="InterPro"/>
</dbReference>
<sequence length="172" mass="19574">MAEPQELNSLSIRCNRRMPECGTCKDSHAECVYGQRKTRTYVRTPVERIASIETTLATIKQRLERIEQNCQGDIIHKYLDTSSPNTTSIKEPQCQSHPQTTINHMANINVLASSSNLKPGLDLASNYQELSWYALGTSEPTSLLQRAIDEVKHRVGQRQNEPTRLRLLRQLI</sequence>
<keyword evidence="4" id="KW-0539">Nucleus</keyword>
<evidence type="ECO:0000259" key="5">
    <source>
        <dbReference type="Pfam" id="PF00172"/>
    </source>
</evidence>
<gene>
    <name evidence="6" type="ORF">N7450_011601</name>
</gene>
<comment type="caution">
    <text evidence="6">The sequence shown here is derived from an EMBL/GenBank/DDBJ whole genome shotgun (WGS) entry which is preliminary data.</text>
</comment>
<dbReference type="Pfam" id="PF00172">
    <property type="entry name" value="Zn_clus"/>
    <property type="match status" value="1"/>
</dbReference>
<keyword evidence="3" id="KW-0804">Transcription</keyword>
<dbReference type="AlphaFoldDB" id="A0AAD6DB66"/>
<dbReference type="EMBL" id="JAQJAC010000010">
    <property type="protein sequence ID" value="KAJ5569115.1"/>
    <property type="molecule type" value="Genomic_DNA"/>
</dbReference>
<keyword evidence="2" id="KW-0238">DNA-binding</keyword>
<keyword evidence="1" id="KW-0805">Transcription regulation</keyword>
<evidence type="ECO:0000256" key="4">
    <source>
        <dbReference type="ARBA" id="ARBA00023242"/>
    </source>
</evidence>
<dbReference type="GO" id="GO:0003677">
    <property type="term" value="F:DNA binding"/>
    <property type="evidence" value="ECO:0007669"/>
    <property type="project" value="UniProtKB-KW"/>
</dbReference>
<evidence type="ECO:0000313" key="7">
    <source>
        <dbReference type="Proteomes" id="UP001216150"/>
    </source>
</evidence>
<name>A0AAD6DB66_9EURO</name>
<dbReference type="InterPro" id="IPR001138">
    <property type="entry name" value="Zn2Cys6_DnaBD"/>
</dbReference>
<evidence type="ECO:0000256" key="1">
    <source>
        <dbReference type="ARBA" id="ARBA00023015"/>
    </source>
</evidence>
<evidence type="ECO:0000313" key="6">
    <source>
        <dbReference type="EMBL" id="KAJ5569115.1"/>
    </source>
</evidence>
<reference evidence="6 7" key="1">
    <citation type="journal article" date="2023" name="IMA Fungus">
        <title>Comparative genomic study of the Penicillium genus elucidates a diverse pangenome and 15 lateral gene transfer events.</title>
        <authorList>
            <person name="Petersen C."/>
            <person name="Sorensen T."/>
            <person name="Nielsen M.R."/>
            <person name="Sondergaard T.E."/>
            <person name="Sorensen J.L."/>
            <person name="Fitzpatrick D.A."/>
            <person name="Frisvad J.C."/>
            <person name="Nielsen K.L."/>
        </authorList>
    </citation>
    <scope>NUCLEOTIDE SEQUENCE [LARGE SCALE GENOMIC DNA]</scope>
    <source>
        <strain evidence="6 7">IBT 29057</strain>
    </source>
</reference>
<feature type="domain" description="Zn(2)-C6 fungal-type" evidence="5">
    <location>
        <begin position="12"/>
        <end position="39"/>
    </location>
</feature>
<keyword evidence="7" id="KW-1185">Reference proteome</keyword>
<evidence type="ECO:0000256" key="3">
    <source>
        <dbReference type="ARBA" id="ARBA00023163"/>
    </source>
</evidence>